<gene>
    <name evidence="1" type="ORF">METZ01_LOCUS220949</name>
</gene>
<organism evidence="1">
    <name type="scientific">marine metagenome</name>
    <dbReference type="NCBI Taxonomy" id="408172"/>
    <lineage>
        <taxon>unclassified sequences</taxon>
        <taxon>metagenomes</taxon>
        <taxon>ecological metagenomes</taxon>
    </lineage>
</organism>
<evidence type="ECO:0000313" key="1">
    <source>
        <dbReference type="EMBL" id="SVB68095.1"/>
    </source>
</evidence>
<reference evidence="1" key="1">
    <citation type="submission" date="2018-05" db="EMBL/GenBank/DDBJ databases">
        <authorList>
            <person name="Lanie J.A."/>
            <person name="Ng W.-L."/>
            <person name="Kazmierczak K.M."/>
            <person name="Andrzejewski T.M."/>
            <person name="Davidsen T.M."/>
            <person name="Wayne K.J."/>
            <person name="Tettelin H."/>
            <person name="Glass J.I."/>
            <person name="Rusch D."/>
            <person name="Podicherti R."/>
            <person name="Tsui H.-C.T."/>
            <person name="Winkler M.E."/>
        </authorList>
    </citation>
    <scope>NUCLEOTIDE SEQUENCE</scope>
</reference>
<feature type="non-terminal residue" evidence="1">
    <location>
        <position position="81"/>
    </location>
</feature>
<name>A0A382FZX4_9ZZZZ</name>
<accession>A0A382FZX4</accession>
<proteinExistence type="predicted"/>
<dbReference type="AlphaFoldDB" id="A0A382FZX4"/>
<dbReference type="EMBL" id="UINC01052594">
    <property type="protein sequence ID" value="SVB68095.1"/>
    <property type="molecule type" value="Genomic_DNA"/>
</dbReference>
<sequence>MSMNVSHARSSLPTTSAEPFKVGTFEIDGNPEVGIVLRDNLIVHLTAANLALEKNPMYPPIPMPVNMIELIERYDYGLKYR</sequence>
<protein>
    <submittedName>
        <fullName evidence="1">Uncharacterized protein</fullName>
    </submittedName>
</protein>